<feature type="domain" description="Anti-sigma K factor RskA C-terminal" evidence="12">
    <location>
        <begin position="97"/>
        <end position="238"/>
    </location>
</feature>
<dbReference type="Pfam" id="PF13490">
    <property type="entry name" value="zf-HC2"/>
    <property type="match status" value="1"/>
</dbReference>
<dbReference type="EMBL" id="BONE01000051">
    <property type="protein sequence ID" value="GIF75956.1"/>
    <property type="molecule type" value="Genomic_DNA"/>
</dbReference>
<evidence type="ECO:0000259" key="13">
    <source>
        <dbReference type="Pfam" id="PF13490"/>
    </source>
</evidence>
<evidence type="ECO:0000256" key="1">
    <source>
        <dbReference type="ARBA" id="ARBA00004167"/>
    </source>
</evidence>
<organism evidence="14 15">
    <name type="scientific">Asanoa siamensis</name>
    <dbReference type="NCBI Taxonomy" id="926357"/>
    <lineage>
        <taxon>Bacteria</taxon>
        <taxon>Bacillati</taxon>
        <taxon>Actinomycetota</taxon>
        <taxon>Actinomycetes</taxon>
        <taxon>Micromonosporales</taxon>
        <taxon>Micromonosporaceae</taxon>
        <taxon>Asanoa</taxon>
    </lineage>
</organism>
<dbReference type="PANTHER" id="PTHR37461">
    <property type="entry name" value="ANTI-SIGMA-K FACTOR RSKA"/>
    <property type="match status" value="1"/>
</dbReference>
<evidence type="ECO:0000256" key="3">
    <source>
        <dbReference type="ARBA" id="ARBA00022475"/>
    </source>
</evidence>
<dbReference type="RefSeq" id="WP_203716795.1">
    <property type="nucleotide sequence ID" value="NZ_BONE01000051.1"/>
</dbReference>
<evidence type="ECO:0000256" key="7">
    <source>
        <dbReference type="ARBA" id="ARBA00023136"/>
    </source>
</evidence>
<keyword evidence="4 11" id="KW-0812">Transmembrane</keyword>
<feature type="domain" description="Putative zinc-finger" evidence="13">
    <location>
        <begin position="5"/>
        <end position="37"/>
    </location>
</feature>
<dbReference type="InterPro" id="IPR041916">
    <property type="entry name" value="Anti_sigma_zinc_sf"/>
</dbReference>
<dbReference type="InterPro" id="IPR018764">
    <property type="entry name" value="RskA_C"/>
</dbReference>
<name>A0ABQ4CXD3_9ACTN</name>
<evidence type="ECO:0000256" key="4">
    <source>
        <dbReference type="ARBA" id="ARBA00022692"/>
    </source>
</evidence>
<accession>A0ABQ4CXD3</accession>
<evidence type="ECO:0000256" key="9">
    <source>
        <dbReference type="ARBA" id="ARBA00029829"/>
    </source>
</evidence>
<evidence type="ECO:0000256" key="10">
    <source>
        <dbReference type="ARBA" id="ARBA00030803"/>
    </source>
</evidence>
<evidence type="ECO:0000313" key="14">
    <source>
        <dbReference type="EMBL" id="GIF75956.1"/>
    </source>
</evidence>
<evidence type="ECO:0000313" key="15">
    <source>
        <dbReference type="Proteomes" id="UP000604117"/>
    </source>
</evidence>
<keyword evidence="7 11" id="KW-0472">Membrane</keyword>
<comment type="subcellular location">
    <subcellularLocation>
        <location evidence="2">Cell membrane</location>
    </subcellularLocation>
    <subcellularLocation>
        <location evidence="1">Membrane</location>
        <topology evidence="1">Single-pass membrane protein</topology>
    </subcellularLocation>
</comment>
<keyword evidence="8" id="KW-0804">Transcription</keyword>
<dbReference type="Proteomes" id="UP000604117">
    <property type="component" value="Unassembled WGS sequence"/>
</dbReference>
<evidence type="ECO:0000256" key="8">
    <source>
        <dbReference type="ARBA" id="ARBA00023163"/>
    </source>
</evidence>
<protein>
    <recommendedName>
        <fullName evidence="10">Regulator of SigK</fullName>
    </recommendedName>
    <alternativeName>
        <fullName evidence="9">Sigma-K anti-sigma factor RskA</fullName>
    </alternativeName>
</protein>
<gene>
    <name evidence="14" type="ORF">Asi02nite_54740</name>
</gene>
<evidence type="ECO:0000256" key="6">
    <source>
        <dbReference type="ARBA" id="ARBA00023015"/>
    </source>
</evidence>
<dbReference type="Pfam" id="PF10099">
    <property type="entry name" value="RskA_C"/>
    <property type="match status" value="1"/>
</dbReference>
<evidence type="ECO:0000256" key="5">
    <source>
        <dbReference type="ARBA" id="ARBA00022989"/>
    </source>
</evidence>
<keyword evidence="5 11" id="KW-1133">Transmembrane helix</keyword>
<dbReference type="InterPro" id="IPR051474">
    <property type="entry name" value="Anti-sigma-K/W_factor"/>
</dbReference>
<dbReference type="InterPro" id="IPR027383">
    <property type="entry name" value="Znf_put"/>
</dbReference>
<keyword evidence="15" id="KW-1185">Reference proteome</keyword>
<evidence type="ECO:0000259" key="12">
    <source>
        <dbReference type="Pfam" id="PF10099"/>
    </source>
</evidence>
<proteinExistence type="predicted"/>
<evidence type="ECO:0000256" key="2">
    <source>
        <dbReference type="ARBA" id="ARBA00004236"/>
    </source>
</evidence>
<dbReference type="PANTHER" id="PTHR37461:SF1">
    <property type="entry name" value="ANTI-SIGMA-K FACTOR RSKA"/>
    <property type="match status" value="1"/>
</dbReference>
<sequence>MTTSDVHALSGAYALDALTDTERASFARHLDDCATCALEVAELREAAARLADQSWAVPPPGLRTRVLAEIANTRQEHPGSRPRARPPRSRLARHLLTAAAAVVVAAGAAAGTYAIQERRVDEQRAATVAARAESERVNAILSAPDATVRSGPVDGGGRITVVTSAMRDAAVVTLAADHAPAGDHAYQLWLTGAGRAMPAGVLPVGTATVTRVVSGTAAAQGIAVTIEPAGGSRTPTLPLVANVRI</sequence>
<comment type="caution">
    <text evidence="14">The sequence shown here is derived from an EMBL/GenBank/DDBJ whole genome shotgun (WGS) entry which is preliminary data.</text>
</comment>
<keyword evidence="3" id="KW-1003">Cell membrane</keyword>
<reference evidence="14 15" key="1">
    <citation type="submission" date="2021-01" db="EMBL/GenBank/DDBJ databases">
        <title>Whole genome shotgun sequence of Asanoa siamensis NBRC 107932.</title>
        <authorList>
            <person name="Komaki H."/>
            <person name="Tamura T."/>
        </authorList>
    </citation>
    <scope>NUCLEOTIDE SEQUENCE [LARGE SCALE GENOMIC DNA]</scope>
    <source>
        <strain evidence="14 15">NBRC 107932</strain>
    </source>
</reference>
<dbReference type="Gene3D" id="1.10.10.1320">
    <property type="entry name" value="Anti-sigma factor, zinc-finger domain"/>
    <property type="match status" value="1"/>
</dbReference>
<keyword evidence="6" id="KW-0805">Transcription regulation</keyword>
<evidence type="ECO:0000256" key="11">
    <source>
        <dbReference type="SAM" id="Phobius"/>
    </source>
</evidence>
<feature type="transmembrane region" description="Helical" evidence="11">
    <location>
        <begin position="95"/>
        <end position="115"/>
    </location>
</feature>